<organism evidence="2 3">
    <name type="scientific">Aureobasidium pullulans</name>
    <name type="common">Black yeast</name>
    <name type="synonym">Pullularia pullulans</name>
    <dbReference type="NCBI Taxonomy" id="5580"/>
    <lineage>
        <taxon>Eukaryota</taxon>
        <taxon>Fungi</taxon>
        <taxon>Dikarya</taxon>
        <taxon>Ascomycota</taxon>
        <taxon>Pezizomycotina</taxon>
        <taxon>Dothideomycetes</taxon>
        <taxon>Dothideomycetidae</taxon>
        <taxon>Dothideales</taxon>
        <taxon>Saccotheciaceae</taxon>
        <taxon>Aureobasidium</taxon>
    </lineage>
</organism>
<gene>
    <name evidence="2" type="ORF">D6C78_08624</name>
</gene>
<protein>
    <submittedName>
        <fullName evidence="2">Uncharacterized protein</fullName>
    </submittedName>
</protein>
<dbReference type="AlphaFoldDB" id="A0A4T0BE88"/>
<evidence type="ECO:0000256" key="1">
    <source>
        <dbReference type="SAM" id="MobiDB-lite"/>
    </source>
</evidence>
<reference evidence="2 3" key="1">
    <citation type="submission" date="2018-10" db="EMBL/GenBank/DDBJ databases">
        <title>Fifty Aureobasidium pullulans genomes reveal a recombining polyextremotolerant generalist.</title>
        <authorList>
            <person name="Gostincar C."/>
            <person name="Turk M."/>
            <person name="Zajc J."/>
            <person name="Gunde-Cimerman N."/>
        </authorList>
    </citation>
    <scope>NUCLEOTIDE SEQUENCE [LARGE SCALE GENOMIC DNA]</scope>
    <source>
        <strain evidence="2 3">EXF-1645</strain>
    </source>
</reference>
<dbReference type="EMBL" id="QZBZ01000265">
    <property type="protein sequence ID" value="TIA31878.1"/>
    <property type="molecule type" value="Genomic_DNA"/>
</dbReference>
<proteinExistence type="predicted"/>
<dbReference type="Proteomes" id="UP000308724">
    <property type="component" value="Unassembled WGS sequence"/>
</dbReference>
<comment type="caution">
    <text evidence="2">The sequence shown here is derived from an EMBL/GenBank/DDBJ whole genome shotgun (WGS) entry which is preliminary data.</text>
</comment>
<evidence type="ECO:0000313" key="3">
    <source>
        <dbReference type="Proteomes" id="UP000308724"/>
    </source>
</evidence>
<sequence length="209" mass="23810">MTITRNRPLEDELAEGLDIEEVLSMSRETQSDLLEARREARLDANRLSAEQEYARRAALRRAGQSLRTGAARGNGQYDDYMEIDGDSPPPRPPQQPQQYQQPWPPVVQAPQNVEVADQNLNRVNKLGSKLNSGLKLKDRLELNNKLGLNSKLKQNDNIRLYSKLGLNSKLKQNDKLRLSTKLELRPRLGLYKIISSKLRLNMMLALGRI</sequence>
<accession>A0A4T0BE88</accession>
<feature type="region of interest" description="Disordered" evidence="1">
    <location>
        <begin position="62"/>
        <end position="103"/>
    </location>
</feature>
<evidence type="ECO:0000313" key="2">
    <source>
        <dbReference type="EMBL" id="TIA31878.1"/>
    </source>
</evidence>
<name>A0A4T0BE88_AURPU</name>